<evidence type="ECO:0008006" key="4">
    <source>
        <dbReference type="Google" id="ProtNLM"/>
    </source>
</evidence>
<dbReference type="InterPro" id="IPR005064">
    <property type="entry name" value="BUG"/>
</dbReference>
<keyword evidence="3" id="KW-1185">Reference proteome</keyword>
<evidence type="ECO:0000313" key="2">
    <source>
        <dbReference type="EMBL" id="RAI45242.1"/>
    </source>
</evidence>
<name>A0A327L6V6_9BRAD</name>
<organism evidence="2 3">
    <name type="scientific">Rhodoplanes roseus</name>
    <dbReference type="NCBI Taxonomy" id="29409"/>
    <lineage>
        <taxon>Bacteria</taxon>
        <taxon>Pseudomonadati</taxon>
        <taxon>Pseudomonadota</taxon>
        <taxon>Alphaproteobacteria</taxon>
        <taxon>Hyphomicrobiales</taxon>
        <taxon>Nitrobacteraceae</taxon>
        <taxon>Rhodoplanes</taxon>
    </lineage>
</organism>
<dbReference type="PANTHER" id="PTHR42928">
    <property type="entry name" value="TRICARBOXYLATE-BINDING PROTEIN"/>
    <property type="match status" value="1"/>
</dbReference>
<evidence type="ECO:0000256" key="1">
    <source>
        <dbReference type="ARBA" id="ARBA00006987"/>
    </source>
</evidence>
<dbReference type="Proteomes" id="UP000249130">
    <property type="component" value="Unassembled WGS sequence"/>
</dbReference>
<dbReference type="PANTHER" id="PTHR42928:SF5">
    <property type="entry name" value="BLR1237 PROTEIN"/>
    <property type="match status" value="1"/>
</dbReference>
<comment type="caution">
    <text evidence="2">The sequence shown here is derived from an EMBL/GenBank/DDBJ whole genome shotgun (WGS) entry which is preliminary data.</text>
</comment>
<dbReference type="Gene3D" id="3.40.190.150">
    <property type="entry name" value="Bordetella uptake gene, domain 1"/>
    <property type="match status" value="1"/>
</dbReference>
<dbReference type="Gene3D" id="3.40.190.10">
    <property type="entry name" value="Periplasmic binding protein-like II"/>
    <property type="match status" value="1"/>
</dbReference>
<dbReference type="InterPro" id="IPR042100">
    <property type="entry name" value="Bug_dom1"/>
</dbReference>
<reference evidence="2 3" key="1">
    <citation type="submission" date="2017-07" db="EMBL/GenBank/DDBJ databases">
        <title>Draft Genome Sequences of Select Purple Nonsulfur Bacteria.</title>
        <authorList>
            <person name="Lasarre B."/>
            <person name="Mckinlay J.B."/>
        </authorList>
    </citation>
    <scope>NUCLEOTIDE SEQUENCE [LARGE SCALE GENOMIC DNA]</scope>
    <source>
        <strain evidence="2 3">DSM 5909</strain>
    </source>
</reference>
<dbReference type="SUPFAM" id="SSF53850">
    <property type="entry name" value="Periplasmic binding protein-like II"/>
    <property type="match status" value="1"/>
</dbReference>
<proteinExistence type="inferred from homology"/>
<accession>A0A327L6V6</accession>
<protein>
    <recommendedName>
        <fullName evidence="4">ABC transporter substrate-binding protein</fullName>
    </recommendedName>
</protein>
<dbReference type="AlphaFoldDB" id="A0A327L6V6"/>
<dbReference type="OrthoDB" id="7956792at2"/>
<sequence length="343" mass="36132">MISSNGAGAVSRPRGRLSRRSLLGAAAFGLAAPAILRSGPAFAAYPDRPLRIVVANSPGGPSDIIARIVAAAMQERMGGTVFVENKGGGGSNIGMGLVARAEPDGTTILLATSAYVVNPSLYDTLPYDPFKDFSPICELATSPNVFAVKPDLGVSTMKEFVALAKQNPAKFNVSTPPVGTTPQLEAEVLKVREGLSGMATIVFAGGGEALQALLGGTVQLSSGVLAPAHPYIKSGTIKGLAVTGERRWHDLPDIPTMAEAGFPDFVFETYTALLAPAGTSPEFVRKLETETLAILAKPETREKLMRTGFEVQARTGKQHMERVAREVPMFRDIITKAGIKVKS</sequence>
<dbReference type="PIRSF" id="PIRSF017082">
    <property type="entry name" value="YflP"/>
    <property type="match status" value="1"/>
</dbReference>
<evidence type="ECO:0000313" key="3">
    <source>
        <dbReference type="Proteomes" id="UP000249130"/>
    </source>
</evidence>
<dbReference type="Pfam" id="PF03401">
    <property type="entry name" value="TctC"/>
    <property type="match status" value="1"/>
</dbReference>
<dbReference type="PROSITE" id="PS51318">
    <property type="entry name" value="TAT"/>
    <property type="match status" value="1"/>
</dbReference>
<gene>
    <name evidence="2" type="ORF">CH341_04830</name>
</gene>
<dbReference type="InterPro" id="IPR006311">
    <property type="entry name" value="TAT_signal"/>
</dbReference>
<comment type="similarity">
    <text evidence="1">Belongs to the UPF0065 (bug) family.</text>
</comment>
<dbReference type="EMBL" id="NPEX01000020">
    <property type="protein sequence ID" value="RAI45242.1"/>
    <property type="molecule type" value="Genomic_DNA"/>
</dbReference>